<feature type="transmembrane region" description="Helical" evidence="10">
    <location>
        <begin position="448"/>
        <end position="473"/>
    </location>
</feature>
<comment type="caution">
    <text evidence="12">The sequence shown here is derived from an EMBL/GenBank/DDBJ whole genome shotgun (WGS) entry which is preliminary data.</text>
</comment>
<keyword evidence="2" id="KW-0813">Transport</keyword>
<dbReference type="EMBL" id="AFNV02000031">
    <property type="protein sequence ID" value="ERJ17665.1"/>
    <property type="molecule type" value="Genomic_DNA"/>
</dbReference>
<evidence type="ECO:0000256" key="8">
    <source>
        <dbReference type="ARBA" id="ARBA00037998"/>
    </source>
</evidence>
<keyword evidence="7 10" id="KW-0472">Membrane</keyword>
<dbReference type="NCBIfam" id="TIGR03409">
    <property type="entry name" value="urea_trans_UrtB"/>
    <property type="match status" value="1"/>
</dbReference>
<feature type="compositionally biased region" description="Polar residues" evidence="9">
    <location>
        <begin position="48"/>
        <end position="63"/>
    </location>
</feature>
<reference evidence="12 13" key="1">
    <citation type="journal article" date="2011" name="J. Bacteriol.">
        <title>Genome sequence of Salinisphaera shabanensis, a gammaproteobacterium from the harsh, variable environment of the brine-seawater interface of the Shaban Deep in the Red Sea.</title>
        <authorList>
            <person name="Antunes A."/>
            <person name="Alam I."/>
            <person name="Bajic V.B."/>
            <person name="Stingl U."/>
        </authorList>
    </citation>
    <scope>NUCLEOTIDE SEQUENCE [LARGE SCALE GENOMIC DNA]</scope>
    <source>
        <strain evidence="12 13">E1L3A</strain>
    </source>
</reference>
<feature type="chain" id="PRO_5004626697" evidence="11">
    <location>
        <begin position="32"/>
        <end position="607"/>
    </location>
</feature>
<feature type="region of interest" description="Disordered" evidence="9">
    <location>
        <begin position="32"/>
        <end position="90"/>
    </location>
</feature>
<feature type="transmembrane region" description="Helical" evidence="10">
    <location>
        <begin position="540"/>
        <end position="561"/>
    </location>
</feature>
<feature type="transmembrane region" description="Helical" evidence="10">
    <location>
        <begin position="372"/>
        <end position="392"/>
    </location>
</feature>
<comment type="subcellular location">
    <subcellularLocation>
        <location evidence="1">Cell inner membrane</location>
        <topology evidence="1">Multi-pass membrane protein</topology>
    </subcellularLocation>
</comment>
<dbReference type="PANTHER" id="PTHR11795:SF447">
    <property type="entry name" value="ABC TRANSPORTER PERMEASE PROTEIN"/>
    <property type="match status" value="1"/>
</dbReference>
<dbReference type="Proteomes" id="UP000006242">
    <property type="component" value="Unassembled WGS sequence"/>
</dbReference>
<evidence type="ECO:0000256" key="1">
    <source>
        <dbReference type="ARBA" id="ARBA00004429"/>
    </source>
</evidence>
<evidence type="ECO:0000256" key="5">
    <source>
        <dbReference type="ARBA" id="ARBA00022970"/>
    </source>
</evidence>
<proteinExistence type="inferred from homology"/>
<feature type="transmembrane region" description="Helical" evidence="10">
    <location>
        <begin position="573"/>
        <end position="590"/>
    </location>
</feature>
<organism evidence="12 13">
    <name type="scientific">Salinisphaera shabanensis E1L3A</name>
    <dbReference type="NCBI Taxonomy" id="1033802"/>
    <lineage>
        <taxon>Bacteria</taxon>
        <taxon>Pseudomonadati</taxon>
        <taxon>Pseudomonadota</taxon>
        <taxon>Gammaproteobacteria</taxon>
        <taxon>Salinisphaerales</taxon>
        <taxon>Salinisphaeraceae</taxon>
        <taxon>Salinisphaera</taxon>
    </lineage>
</organism>
<evidence type="ECO:0000256" key="2">
    <source>
        <dbReference type="ARBA" id="ARBA00022448"/>
    </source>
</evidence>
<reference evidence="12 13" key="2">
    <citation type="journal article" date="2013" name="PLoS ONE">
        <title>INDIGO - INtegrated Data Warehouse of MIcrobial GenOmes with Examples from the Red Sea Extremophiles.</title>
        <authorList>
            <person name="Alam I."/>
            <person name="Antunes A."/>
            <person name="Kamau A.A."/>
            <person name="Ba Alawi W."/>
            <person name="Kalkatawi M."/>
            <person name="Stingl U."/>
            <person name="Bajic V.B."/>
        </authorList>
    </citation>
    <scope>NUCLEOTIDE SEQUENCE [LARGE SCALE GENOMIC DNA]</scope>
    <source>
        <strain evidence="12 13">E1L3A</strain>
    </source>
</reference>
<accession>U2EHX0</accession>
<keyword evidence="13" id="KW-1185">Reference proteome</keyword>
<feature type="transmembrane region" description="Helical" evidence="10">
    <location>
        <begin position="502"/>
        <end position="520"/>
    </location>
</feature>
<dbReference type="AlphaFoldDB" id="U2EHX0"/>
<keyword evidence="11" id="KW-0732">Signal</keyword>
<dbReference type="Pfam" id="PF02653">
    <property type="entry name" value="BPD_transp_2"/>
    <property type="match status" value="1"/>
</dbReference>
<keyword evidence="3" id="KW-1003">Cell membrane</keyword>
<evidence type="ECO:0000256" key="4">
    <source>
        <dbReference type="ARBA" id="ARBA00022692"/>
    </source>
</evidence>
<keyword evidence="4 10" id="KW-0812">Transmembrane</keyword>
<feature type="signal peptide" evidence="11">
    <location>
        <begin position="1"/>
        <end position="31"/>
    </location>
</feature>
<protein>
    <submittedName>
        <fullName evidence="12">Permease of ABC transporter protein</fullName>
    </submittedName>
</protein>
<evidence type="ECO:0000313" key="13">
    <source>
        <dbReference type="Proteomes" id="UP000006242"/>
    </source>
</evidence>
<dbReference type="eggNOG" id="COG0559">
    <property type="taxonomic scope" value="Bacteria"/>
</dbReference>
<keyword evidence="5" id="KW-0029">Amino-acid transport</keyword>
<evidence type="ECO:0000256" key="11">
    <source>
        <dbReference type="SAM" id="SignalP"/>
    </source>
</evidence>
<dbReference type="InterPro" id="IPR052157">
    <property type="entry name" value="BCAA_transport_permease"/>
</dbReference>
<name>U2EHX0_9GAMM</name>
<dbReference type="PANTHER" id="PTHR11795">
    <property type="entry name" value="BRANCHED-CHAIN AMINO ACID TRANSPORT SYSTEM PERMEASE PROTEIN LIVH"/>
    <property type="match status" value="1"/>
</dbReference>
<dbReference type="InterPro" id="IPR001851">
    <property type="entry name" value="ABC_transp_permease"/>
</dbReference>
<evidence type="ECO:0000313" key="12">
    <source>
        <dbReference type="EMBL" id="ERJ17665.1"/>
    </source>
</evidence>
<evidence type="ECO:0000256" key="6">
    <source>
        <dbReference type="ARBA" id="ARBA00022989"/>
    </source>
</evidence>
<dbReference type="RefSeq" id="WP_006914724.1">
    <property type="nucleotide sequence ID" value="NZ_AFNV02000031.1"/>
</dbReference>
<gene>
    <name evidence="12" type="ORF">SSPSH_003511</name>
</gene>
<evidence type="ECO:0000256" key="3">
    <source>
        <dbReference type="ARBA" id="ARBA00022475"/>
    </source>
</evidence>
<comment type="similarity">
    <text evidence="8">Belongs to the binding-protein-dependent transport system permease family. LivHM subfamily.</text>
</comment>
<dbReference type="GO" id="GO:0005886">
    <property type="term" value="C:plasma membrane"/>
    <property type="evidence" value="ECO:0007669"/>
    <property type="project" value="UniProtKB-SubCell"/>
</dbReference>
<sequence length="607" mass="64580">MDRFRTTGAARRLIAILVVLGIAFATTAAMAKGDTTGDPPSAGAATPDAQSTPDTPAPAQSATPPVSPAAGDDDAAAPSATDDTAPENEGFDYAGTVAALGEANYPEKRRIVSALASHPQAHTAELLAAFADNRLVARESDGKVFVAEENGNDYDLRDPITFEPAGRASTRDFDPVRTNIGLRQNIGAAQAQLKLSAEDAETRLAAVETMSEKLDDNAADAMRAHRASETDDDVLEAIDRALAINDLNTGDNDAKLAAIERLSGDNSQMVYNRLKNMLILIPEDTADADQARLRAAAAEQVERIDWWRTVYDYLETLFFGLSLGSILVLAGIGLAITFGVMGVINMAHGELIMLGAYTAFVMQQLLPGHIGLALVLAVPAAFIVSGLVGILIERSIVQWLYGRPLETLLATFGVSLFLQQLVRSVFTPLNRSVASPEWMSGLIRFNDLFALTANRLVILAFSMAVFAALILVMQKTSLGLKVRAVSQNRDMARAMGIRTQRLDALTFGLGSGVAGIAGVALSQLTNVGPNLGQSYIIDSFMVVVFGGVGNLWGTLVSGLSLGVLTKFIEPQTGAVLAKIIVLIFLILFIQRRPRGLFPQKGRTAEGS</sequence>
<feature type="transmembrane region" description="Helical" evidence="10">
    <location>
        <begin position="351"/>
        <end position="366"/>
    </location>
</feature>
<dbReference type="InterPro" id="IPR017779">
    <property type="entry name" value="ABC_UrtB_bac"/>
</dbReference>
<dbReference type="STRING" id="1033802.SSPSH_003511"/>
<feature type="transmembrane region" description="Helical" evidence="10">
    <location>
        <begin position="404"/>
        <end position="422"/>
    </location>
</feature>
<keyword evidence="6 10" id="KW-1133">Transmembrane helix</keyword>
<dbReference type="CDD" id="cd06582">
    <property type="entry name" value="TM_PBP1_LivH_like"/>
    <property type="match status" value="1"/>
</dbReference>
<evidence type="ECO:0000256" key="9">
    <source>
        <dbReference type="SAM" id="MobiDB-lite"/>
    </source>
</evidence>
<evidence type="ECO:0000256" key="10">
    <source>
        <dbReference type="SAM" id="Phobius"/>
    </source>
</evidence>
<feature type="transmembrane region" description="Helical" evidence="10">
    <location>
        <begin position="317"/>
        <end position="344"/>
    </location>
</feature>
<evidence type="ECO:0000256" key="7">
    <source>
        <dbReference type="ARBA" id="ARBA00023136"/>
    </source>
</evidence>
<dbReference type="GO" id="GO:0022857">
    <property type="term" value="F:transmembrane transporter activity"/>
    <property type="evidence" value="ECO:0007669"/>
    <property type="project" value="InterPro"/>
</dbReference>
<dbReference type="GO" id="GO:0006865">
    <property type="term" value="P:amino acid transport"/>
    <property type="evidence" value="ECO:0007669"/>
    <property type="project" value="UniProtKB-KW"/>
</dbReference>